<dbReference type="Pfam" id="PF00271">
    <property type="entry name" value="Helicase_C"/>
    <property type="match status" value="1"/>
</dbReference>
<dbReference type="PANTHER" id="PTHR47962:SF5">
    <property type="entry name" value="ATP-DEPENDENT HELICASE LHR-RELATED"/>
    <property type="match status" value="1"/>
</dbReference>
<dbReference type="PROSITE" id="PS51194">
    <property type="entry name" value="HELICASE_CTER"/>
    <property type="match status" value="1"/>
</dbReference>
<dbReference type="EMBL" id="BMNA01000003">
    <property type="protein sequence ID" value="GGL99839.1"/>
    <property type="molecule type" value="Genomic_DNA"/>
</dbReference>
<dbReference type="Gene3D" id="3.40.50.300">
    <property type="entry name" value="P-loop containing nucleotide triphosphate hydrolases"/>
    <property type="match status" value="2"/>
</dbReference>
<dbReference type="SMART" id="SM00490">
    <property type="entry name" value="HELICc"/>
    <property type="match status" value="1"/>
</dbReference>
<keyword evidence="1" id="KW-0547">Nucleotide-binding</keyword>
<sequence>MNPFAGLHPSLQHHIVNSLRWTGLRPLQAAAVEPITAGRDALLLAPTAAGKTEAAIFPLLTRMAAERWTDVSLLYLCPLKALLNNLEGRLADYAEWVGRSAALWHGDVDAARRRQIQIGRPDVLLTTPESLESMLVSEHVDAATFLSGVRAVVVDEVHAFAGDDRGWHLLAVVARLEHLLGRQLQRVGMSATIGNPQELLGWLQGRPFAGPDLERGTVIAPDVGEKTAVPSSGAPPVDVTVDHVGSLENAATVIAALHRGEKRLVFVDSRRYAEELGQALRTRGVTTYLSHSSLSLSQRRESERAFAEARDCVIIATSTLELGVDIGDLDRVIQIDAPRSVASFLQRLGRTGRRAGTSRNCLFLCLSPESTLLTTSVVLRWKQGWVEPVTAPPHPHHIVAQQLLAEALAGHGFPLARWSEPWGGLPLMDRVGEDILEHLLDQGFLDQDGGTAFVGPSAERRFGRRHFMGLLSVFTSPPQFTVVAGRSEIGSVGIEVLTEDRPDGRRLLLGGRSWQVTHVDWTRHRCFVEPAAGGGRARWASLSPSLSFTLATGMRDVVLGADVPGVVFTERATTAIRSLRADLAGVVHRDGPVLQRTTKGDWRWWTWAGMRTNRTLLAWLPDLVDSSQRLGEIWLRLHRDLTLDGIRERLTAARDQQHFSDLPAVDDQAIRGLKFSDALPYHLAVQTLALRLADPLSARQVLDTGLAAVVQS</sequence>
<dbReference type="GO" id="GO:0016887">
    <property type="term" value="F:ATP hydrolysis activity"/>
    <property type="evidence" value="ECO:0007669"/>
    <property type="project" value="TreeGrafter"/>
</dbReference>
<evidence type="ECO:0000259" key="4">
    <source>
        <dbReference type="PROSITE" id="PS51194"/>
    </source>
</evidence>
<dbReference type="PROSITE" id="PS51192">
    <property type="entry name" value="HELICASE_ATP_BIND_1"/>
    <property type="match status" value="1"/>
</dbReference>
<evidence type="ECO:0000313" key="6">
    <source>
        <dbReference type="Proteomes" id="UP000655208"/>
    </source>
</evidence>
<accession>A0A917SWH1</accession>
<dbReference type="InterPro" id="IPR014001">
    <property type="entry name" value="Helicase_ATP-bd"/>
</dbReference>
<dbReference type="SUPFAM" id="SSF52540">
    <property type="entry name" value="P-loop containing nucleoside triphosphate hydrolases"/>
    <property type="match status" value="1"/>
</dbReference>
<protein>
    <submittedName>
        <fullName evidence="5">ATP-dependent helicase</fullName>
    </submittedName>
</protein>
<evidence type="ECO:0000259" key="3">
    <source>
        <dbReference type="PROSITE" id="PS51192"/>
    </source>
</evidence>
<name>A0A917SWH1_9ACTN</name>
<keyword evidence="6" id="KW-1185">Reference proteome</keyword>
<keyword evidence="5" id="KW-0378">Hydrolase</keyword>
<reference evidence="5" key="2">
    <citation type="submission" date="2020-09" db="EMBL/GenBank/DDBJ databases">
        <authorList>
            <person name="Sun Q."/>
            <person name="Zhou Y."/>
        </authorList>
    </citation>
    <scope>NUCLEOTIDE SEQUENCE</scope>
    <source>
        <strain evidence="5">CGMCC 4.7308</strain>
    </source>
</reference>
<dbReference type="GO" id="GO:0003677">
    <property type="term" value="F:DNA binding"/>
    <property type="evidence" value="ECO:0007669"/>
    <property type="project" value="TreeGrafter"/>
</dbReference>
<dbReference type="InterPro" id="IPR001650">
    <property type="entry name" value="Helicase_C-like"/>
</dbReference>
<dbReference type="GO" id="GO:0005524">
    <property type="term" value="F:ATP binding"/>
    <property type="evidence" value="ECO:0007669"/>
    <property type="project" value="UniProtKB-KW"/>
</dbReference>
<evidence type="ECO:0000313" key="5">
    <source>
        <dbReference type="EMBL" id="GGL99839.1"/>
    </source>
</evidence>
<dbReference type="RefSeq" id="WP_188941323.1">
    <property type="nucleotide sequence ID" value="NZ_BMNA01000003.1"/>
</dbReference>
<reference evidence="5" key="1">
    <citation type="journal article" date="2014" name="Int. J. Syst. Evol. Microbiol.">
        <title>Complete genome sequence of Corynebacterium casei LMG S-19264T (=DSM 44701T), isolated from a smear-ripened cheese.</title>
        <authorList>
            <consortium name="US DOE Joint Genome Institute (JGI-PGF)"/>
            <person name="Walter F."/>
            <person name="Albersmeier A."/>
            <person name="Kalinowski J."/>
            <person name="Ruckert C."/>
        </authorList>
    </citation>
    <scope>NUCLEOTIDE SEQUENCE</scope>
    <source>
        <strain evidence="5">CGMCC 4.7308</strain>
    </source>
</reference>
<proteinExistence type="predicted"/>
<organism evidence="5 6">
    <name type="scientific">Nakamurella endophytica</name>
    <dbReference type="NCBI Taxonomy" id="1748367"/>
    <lineage>
        <taxon>Bacteria</taxon>
        <taxon>Bacillati</taxon>
        <taxon>Actinomycetota</taxon>
        <taxon>Actinomycetes</taxon>
        <taxon>Nakamurellales</taxon>
        <taxon>Nakamurellaceae</taxon>
        <taxon>Nakamurella</taxon>
    </lineage>
</organism>
<comment type="caution">
    <text evidence="5">The sequence shown here is derived from an EMBL/GenBank/DDBJ whole genome shotgun (WGS) entry which is preliminary data.</text>
</comment>
<dbReference type="AlphaFoldDB" id="A0A917SWH1"/>
<gene>
    <name evidence="5" type="ORF">GCM10011594_19750</name>
</gene>
<evidence type="ECO:0000256" key="1">
    <source>
        <dbReference type="ARBA" id="ARBA00022741"/>
    </source>
</evidence>
<evidence type="ECO:0000256" key="2">
    <source>
        <dbReference type="ARBA" id="ARBA00022840"/>
    </source>
</evidence>
<dbReference type="SMART" id="SM00487">
    <property type="entry name" value="DEXDc"/>
    <property type="match status" value="1"/>
</dbReference>
<keyword evidence="5" id="KW-0347">Helicase</keyword>
<dbReference type="InterPro" id="IPR052511">
    <property type="entry name" value="ATP-dep_Helicase"/>
</dbReference>
<dbReference type="PANTHER" id="PTHR47962">
    <property type="entry name" value="ATP-DEPENDENT HELICASE LHR-RELATED-RELATED"/>
    <property type="match status" value="1"/>
</dbReference>
<dbReference type="GO" id="GO:0004386">
    <property type="term" value="F:helicase activity"/>
    <property type="evidence" value="ECO:0007669"/>
    <property type="project" value="UniProtKB-KW"/>
</dbReference>
<dbReference type="Proteomes" id="UP000655208">
    <property type="component" value="Unassembled WGS sequence"/>
</dbReference>
<feature type="domain" description="Helicase ATP-binding" evidence="3">
    <location>
        <begin position="32"/>
        <end position="211"/>
    </location>
</feature>
<dbReference type="InterPro" id="IPR027417">
    <property type="entry name" value="P-loop_NTPase"/>
</dbReference>
<keyword evidence="2" id="KW-0067">ATP-binding</keyword>
<dbReference type="Pfam" id="PF00270">
    <property type="entry name" value="DEAD"/>
    <property type="match status" value="1"/>
</dbReference>
<dbReference type="InterPro" id="IPR011545">
    <property type="entry name" value="DEAD/DEAH_box_helicase_dom"/>
</dbReference>
<feature type="domain" description="Helicase C-terminal" evidence="4">
    <location>
        <begin position="246"/>
        <end position="399"/>
    </location>
</feature>